<evidence type="ECO:0000256" key="7">
    <source>
        <dbReference type="SAM" id="MobiDB-lite"/>
    </source>
</evidence>
<dbReference type="PANTHER" id="PTHR31669:SF251">
    <property type="entry name" value="PROTEIN FAR1-RELATED SEQUENCE"/>
    <property type="match status" value="1"/>
</dbReference>
<comment type="caution">
    <text evidence="10">The sequence shown here is derived from an EMBL/GenBank/DDBJ whole genome shotgun (WGS) entry which is preliminary data.</text>
</comment>
<dbReference type="GO" id="GO:0008270">
    <property type="term" value="F:zinc ion binding"/>
    <property type="evidence" value="ECO:0007669"/>
    <property type="project" value="UniProtKB-UniRule"/>
</dbReference>
<evidence type="ECO:0000256" key="2">
    <source>
        <dbReference type="ARBA" id="ARBA00022723"/>
    </source>
</evidence>
<dbReference type="GO" id="GO:0003676">
    <property type="term" value="F:nucleic acid binding"/>
    <property type="evidence" value="ECO:0007669"/>
    <property type="project" value="InterPro"/>
</dbReference>
<dbReference type="SMART" id="SM00575">
    <property type="entry name" value="ZnF_PMZ"/>
    <property type="match status" value="1"/>
</dbReference>
<comment type="function">
    <text evidence="6">Putative transcription activator involved in regulating light control of development.</text>
</comment>
<evidence type="ECO:0000256" key="1">
    <source>
        <dbReference type="ARBA" id="ARBA00005889"/>
    </source>
</evidence>
<sequence>MSVVSLGLHDNSWVHSTYEMRESWATTYLRGTFCAGYRTTLKCEGINAFIKGFLKSTDSILELVHSLDRVVKDYRNNEVTAQFYFTYYSPVLTTGLDSIELFASKVYTRAVFKEVNKQIKGVATLLFRSRDSISTTSMYRFLRMEKSDKTQKVLYDLNEEKIECECSMWNSEGIPCSHIFCMMKYEGLKRILQGLVLSRWRKDAKDCQSKSLEVAEGHDGWLLRHGALCGAMSLVAKLESEDAADFVVSRDGLANLAKVLQRRVYDRVGIQLGLSSQDRIKDPEVSKTKGAPKKGKEPEPGSQGKDRSKRRRCTKCGAPGHTKRTCTWRRESGVAGNIGGANPSFVSCSSPVPSAPSASRLTRYPEKDEVLAVCCVMELCVLCIELQEMLADHVGLAAVNRISWVSHRPAGDTEMEVDTIEDLA</sequence>
<proteinExistence type="inferred from homology"/>
<dbReference type="Proteomes" id="UP000289738">
    <property type="component" value="Chromosome A04"/>
</dbReference>
<dbReference type="InterPro" id="IPR001878">
    <property type="entry name" value="Znf_CCHC"/>
</dbReference>
<dbReference type="AlphaFoldDB" id="A0A445DIA1"/>
<protein>
    <recommendedName>
        <fullName evidence="6">Protein FAR1-RELATED SEQUENCE</fullName>
    </recommendedName>
</protein>
<dbReference type="InterPro" id="IPR007527">
    <property type="entry name" value="Znf_SWIM"/>
</dbReference>
<reference evidence="10 11" key="1">
    <citation type="submission" date="2019-01" db="EMBL/GenBank/DDBJ databases">
        <title>Sequencing of cultivated peanut Arachis hypogaea provides insights into genome evolution and oil improvement.</title>
        <authorList>
            <person name="Chen X."/>
        </authorList>
    </citation>
    <scope>NUCLEOTIDE SEQUENCE [LARGE SCALE GENOMIC DNA]</scope>
    <source>
        <strain evidence="11">cv. Fuhuasheng</strain>
        <tissue evidence="10">Leaves</tissue>
    </source>
</reference>
<keyword evidence="3 5" id="KW-0863">Zinc-finger</keyword>
<comment type="similarity">
    <text evidence="1 6">Belongs to the FHY3/FAR1 family.</text>
</comment>
<name>A0A445DIA1_ARAHY</name>
<dbReference type="PROSITE" id="PS50158">
    <property type="entry name" value="ZF_CCHC"/>
    <property type="match status" value="1"/>
</dbReference>
<dbReference type="STRING" id="3818.A0A445DIA1"/>
<evidence type="ECO:0000256" key="4">
    <source>
        <dbReference type="ARBA" id="ARBA00022833"/>
    </source>
</evidence>
<keyword evidence="4 6" id="KW-0862">Zinc</keyword>
<dbReference type="PROSITE" id="PS50966">
    <property type="entry name" value="ZF_SWIM"/>
    <property type="match status" value="1"/>
</dbReference>
<evidence type="ECO:0000256" key="3">
    <source>
        <dbReference type="ARBA" id="ARBA00022771"/>
    </source>
</evidence>
<accession>A0A445DIA1</accession>
<dbReference type="EMBL" id="SDMP01000004">
    <property type="protein sequence ID" value="RYR62856.1"/>
    <property type="molecule type" value="Genomic_DNA"/>
</dbReference>
<evidence type="ECO:0000256" key="5">
    <source>
        <dbReference type="PROSITE-ProRule" id="PRU00047"/>
    </source>
</evidence>
<dbReference type="InterPro" id="IPR006564">
    <property type="entry name" value="Znf_PMZ"/>
</dbReference>
<evidence type="ECO:0000259" key="9">
    <source>
        <dbReference type="PROSITE" id="PS50966"/>
    </source>
</evidence>
<comment type="subcellular location">
    <subcellularLocation>
        <location evidence="6">Nucleus</location>
    </subcellularLocation>
</comment>
<evidence type="ECO:0000256" key="6">
    <source>
        <dbReference type="RuleBase" id="RU367018"/>
    </source>
</evidence>
<keyword evidence="6" id="KW-0539">Nucleus</keyword>
<evidence type="ECO:0000313" key="11">
    <source>
        <dbReference type="Proteomes" id="UP000289738"/>
    </source>
</evidence>
<feature type="domain" description="SWIM-type" evidence="9">
    <location>
        <begin position="151"/>
        <end position="187"/>
    </location>
</feature>
<dbReference type="InterPro" id="IPR031052">
    <property type="entry name" value="FHY3/FAR1"/>
</dbReference>
<dbReference type="GO" id="GO:0005634">
    <property type="term" value="C:nucleus"/>
    <property type="evidence" value="ECO:0007669"/>
    <property type="project" value="UniProtKB-SubCell"/>
</dbReference>
<dbReference type="OrthoDB" id="1430628at2759"/>
<organism evidence="10 11">
    <name type="scientific">Arachis hypogaea</name>
    <name type="common">Peanut</name>
    <dbReference type="NCBI Taxonomy" id="3818"/>
    <lineage>
        <taxon>Eukaryota</taxon>
        <taxon>Viridiplantae</taxon>
        <taxon>Streptophyta</taxon>
        <taxon>Embryophyta</taxon>
        <taxon>Tracheophyta</taxon>
        <taxon>Spermatophyta</taxon>
        <taxon>Magnoliopsida</taxon>
        <taxon>eudicotyledons</taxon>
        <taxon>Gunneridae</taxon>
        <taxon>Pentapetalae</taxon>
        <taxon>rosids</taxon>
        <taxon>fabids</taxon>
        <taxon>Fabales</taxon>
        <taxon>Fabaceae</taxon>
        <taxon>Papilionoideae</taxon>
        <taxon>50 kb inversion clade</taxon>
        <taxon>dalbergioids sensu lato</taxon>
        <taxon>Dalbergieae</taxon>
        <taxon>Pterocarpus clade</taxon>
        <taxon>Arachis</taxon>
    </lineage>
</organism>
<feature type="region of interest" description="Disordered" evidence="7">
    <location>
        <begin position="279"/>
        <end position="318"/>
    </location>
</feature>
<evidence type="ECO:0000313" key="10">
    <source>
        <dbReference type="EMBL" id="RYR62856.1"/>
    </source>
</evidence>
<feature type="domain" description="CCHC-type" evidence="8">
    <location>
        <begin position="311"/>
        <end position="326"/>
    </location>
</feature>
<dbReference type="GO" id="GO:0006355">
    <property type="term" value="P:regulation of DNA-templated transcription"/>
    <property type="evidence" value="ECO:0007669"/>
    <property type="project" value="UniProtKB-UniRule"/>
</dbReference>
<evidence type="ECO:0000259" key="8">
    <source>
        <dbReference type="PROSITE" id="PS50158"/>
    </source>
</evidence>
<keyword evidence="2 6" id="KW-0479">Metal-binding</keyword>
<gene>
    <name evidence="10" type="ORF">Ahy_A04g020609</name>
</gene>
<dbReference type="PANTHER" id="PTHR31669">
    <property type="entry name" value="PROTEIN FAR1-RELATED SEQUENCE 10-RELATED"/>
    <property type="match status" value="1"/>
</dbReference>
<keyword evidence="11" id="KW-1185">Reference proteome</keyword>
<dbReference type="Pfam" id="PF04434">
    <property type="entry name" value="SWIM"/>
    <property type="match status" value="1"/>
</dbReference>